<sequence length="321" mass="34853">MSHDAVILDYASLAPDDLNLEAFWALPFTWQTFDHTDDEDIAERIRGKSLVLANKIPLGADVLKANPQLKLIIIMATGTNNVDLEAARACGIKVCNIVDYSTESVVQHTISLMLALQTRLIDYAAAVREGQWQGSPFFGLLDFPIQEVSGQTLGIIGLGNIGRRVRDVSKALGMNVVVAQSVVPGVAAQPDRLPLEELLAQSDVVSVHSPLSPYTEGLLDADKLALMKPSAILLNVGRGGIIDERALADALHRRQLRGAGIDVLAIEPPTKDNPLFAEPLENLIVTPHSAWGSQQSRQNLINQMVQILSAWGQEDLLNRVV</sequence>
<dbReference type="Pfam" id="PF00389">
    <property type="entry name" value="2-Hacid_dh"/>
    <property type="match status" value="1"/>
</dbReference>
<dbReference type="PANTHER" id="PTHR43761:SF1">
    <property type="entry name" value="D-ISOMER SPECIFIC 2-HYDROXYACID DEHYDROGENASE CATALYTIC DOMAIN-CONTAINING PROTEIN-RELATED"/>
    <property type="match status" value="1"/>
</dbReference>
<accession>A0A5S9R193</accession>
<evidence type="ECO:0000256" key="1">
    <source>
        <dbReference type="ARBA" id="ARBA00005854"/>
    </source>
</evidence>
<dbReference type="Pfam" id="PF02826">
    <property type="entry name" value="2-Hacid_dh_C"/>
    <property type="match status" value="1"/>
</dbReference>
<evidence type="ECO:0000256" key="4">
    <source>
        <dbReference type="RuleBase" id="RU003719"/>
    </source>
</evidence>
<dbReference type="EMBL" id="CACSIO010000062">
    <property type="protein sequence ID" value="CAA0125872.1"/>
    <property type="molecule type" value="Genomic_DNA"/>
</dbReference>
<dbReference type="PANTHER" id="PTHR43761">
    <property type="entry name" value="D-ISOMER SPECIFIC 2-HYDROXYACID DEHYDROGENASE FAMILY PROTEIN (AFU_ORTHOLOGUE AFUA_1G13630)"/>
    <property type="match status" value="1"/>
</dbReference>
<dbReference type="PROSITE" id="PS00671">
    <property type="entry name" value="D_2_HYDROXYACID_DH_3"/>
    <property type="match status" value="1"/>
</dbReference>
<dbReference type="Gene3D" id="3.40.50.720">
    <property type="entry name" value="NAD(P)-binding Rossmann-like Domain"/>
    <property type="match status" value="2"/>
</dbReference>
<dbReference type="InterPro" id="IPR006139">
    <property type="entry name" value="D-isomer_2_OHA_DH_cat_dom"/>
</dbReference>
<dbReference type="CDD" id="cd12162">
    <property type="entry name" value="2-Hacid_dh_4"/>
    <property type="match status" value="1"/>
</dbReference>
<feature type="domain" description="D-isomer specific 2-hydroxyacid dehydrogenase NAD-binding" evidence="6">
    <location>
        <begin position="110"/>
        <end position="290"/>
    </location>
</feature>
<dbReference type="GO" id="GO:0051287">
    <property type="term" value="F:NAD binding"/>
    <property type="evidence" value="ECO:0007669"/>
    <property type="project" value="InterPro"/>
</dbReference>
<evidence type="ECO:0000259" key="5">
    <source>
        <dbReference type="Pfam" id="PF00389"/>
    </source>
</evidence>
<name>A0A5S9R193_9GAMM</name>
<dbReference type="SUPFAM" id="SSF52283">
    <property type="entry name" value="Formate/glycerate dehydrogenase catalytic domain-like"/>
    <property type="match status" value="1"/>
</dbReference>
<keyword evidence="3" id="KW-0520">NAD</keyword>
<comment type="similarity">
    <text evidence="1 4">Belongs to the D-isomer specific 2-hydroxyacid dehydrogenase family.</text>
</comment>
<proteinExistence type="inferred from homology"/>
<evidence type="ECO:0000256" key="3">
    <source>
        <dbReference type="ARBA" id="ARBA00023027"/>
    </source>
</evidence>
<dbReference type="InterPro" id="IPR036291">
    <property type="entry name" value="NAD(P)-bd_dom_sf"/>
</dbReference>
<keyword evidence="2 4" id="KW-0560">Oxidoreductase</keyword>
<evidence type="ECO:0000313" key="7">
    <source>
        <dbReference type="EMBL" id="CAA0125872.1"/>
    </source>
</evidence>
<dbReference type="InterPro" id="IPR050418">
    <property type="entry name" value="D-iso_2-hydroxyacid_DH_PdxB"/>
</dbReference>
<organism evidence="7 8">
    <name type="scientific">BD1-7 clade bacterium</name>
    <dbReference type="NCBI Taxonomy" id="2029982"/>
    <lineage>
        <taxon>Bacteria</taxon>
        <taxon>Pseudomonadati</taxon>
        <taxon>Pseudomonadota</taxon>
        <taxon>Gammaproteobacteria</taxon>
        <taxon>Cellvibrionales</taxon>
        <taxon>Spongiibacteraceae</taxon>
        <taxon>BD1-7 clade</taxon>
    </lineage>
</organism>
<evidence type="ECO:0000256" key="2">
    <source>
        <dbReference type="ARBA" id="ARBA00023002"/>
    </source>
</evidence>
<dbReference type="EC" id="1.1.1.29" evidence="7"/>
<dbReference type="Proteomes" id="UP000441399">
    <property type="component" value="Unassembled WGS sequence"/>
</dbReference>
<dbReference type="PROSITE" id="PS00670">
    <property type="entry name" value="D_2_HYDROXYACID_DH_2"/>
    <property type="match status" value="1"/>
</dbReference>
<dbReference type="InterPro" id="IPR006140">
    <property type="entry name" value="D-isomer_DH_NAD-bd"/>
</dbReference>
<keyword evidence="8" id="KW-1185">Reference proteome</keyword>
<feature type="domain" description="D-isomer specific 2-hydroxyacid dehydrogenase catalytic" evidence="5">
    <location>
        <begin position="32"/>
        <end position="320"/>
    </location>
</feature>
<dbReference type="OrthoDB" id="9805416at2"/>
<gene>
    <name evidence="7" type="primary">hprA</name>
    <name evidence="7" type="ORF">OPDIPICF_03676</name>
</gene>
<protein>
    <submittedName>
        <fullName evidence="7">Glycerate dehydrogenase</fullName>
        <ecNumber evidence="7">1.1.1.29</ecNumber>
    </submittedName>
</protein>
<reference evidence="7 8" key="1">
    <citation type="submission" date="2019-11" db="EMBL/GenBank/DDBJ databases">
        <authorList>
            <person name="Holert J."/>
        </authorList>
    </citation>
    <scope>NUCLEOTIDE SEQUENCE [LARGE SCALE GENOMIC DNA]</scope>
    <source>
        <strain evidence="7">SB11_3</strain>
    </source>
</reference>
<dbReference type="InterPro" id="IPR029753">
    <property type="entry name" value="D-isomer_DH_CS"/>
</dbReference>
<evidence type="ECO:0000313" key="8">
    <source>
        <dbReference type="Proteomes" id="UP000441399"/>
    </source>
</evidence>
<evidence type="ECO:0000259" key="6">
    <source>
        <dbReference type="Pfam" id="PF02826"/>
    </source>
</evidence>
<dbReference type="GO" id="GO:0008465">
    <property type="term" value="F:hydroxypyruvate reductase (NADH) activity"/>
    <property type="evidence" value="ECO:0007669"/>
    <property type="project" value="UniProtKB-EC"/>
</dbReference>
<dbReference type="SUPFAM" id="SSF51735">
    <property type="entry name" value="NAD(P)-binding Rossmann-fold domains"/>
    <property type="match status" value="1"/>
</dbReference>
<dbReference type="AlphaFoldDB" id="A0A5S9R193"/>